<organism evidence="1">
    <name type="scientific">hydrothermal vent metagenome</name>
    <dbReference type="NCBI Taxonomy" id="652676"/>
    <lineage>
        <taxon>unclassified sequences</taxon>
        <taxon>metagenomes</taxon>
        <taxon>ecological metagenomes</taxon>
    </lineage>
</organism>
<name>A0A3B0XD33_9ZZZZ</name>
<sequence>MSAIKKLTDLVGRLYVETEGYADNPSDAQLWYNRGYANGIAAYFFKNNFADKLNHLTLDAPDVYKNEKIMQWHKAYHHGFEMGERESGEVCLVKK</sequence>
<proteinExistence type="predicted"/>
<accession>A0A3B0XD33</accession>
<evidence type="ECO:0000313" key="1">
    <source>
        <dbReference type="EMBL" id="VAW62490.1"/>
    </source>
</evidence>
<protein>
    <submittedName>
        <fullName evidence="1">Uncharacterized protein</fullName>
    </submittedName>
</protein>
<reference evidence="1" key="1">
    <citation type="submission" date="2018-06" db="EMBL/GenBank/DDBJ databases">
        <authorList>
            <person name="Zhirakovskaya E."/>
        </authorList>
    </citation>
    <scope>NUCLEOTIDE SEQUENCE</scope>
</reference>
<dbReference type="EMBL" id="UOFG01000172">
    <property type="protein sequence ID" value="VAW62490.1"/>
    <property type="molecule type" value="Genomic_DNA"/>
</dbReference>
<gene>
    <name evidence="1" type="ORF">MNBD_GAMMA11-1684</name>
</gene>
<dbReference type="AlphaFoldDB" id="A0A3B0XD33"/>